<dbReference type="Pfam" id="PF06677">
    <property type="entry name" value="Auto_anti-p27"/>
    <property type="match status" value="1"/>
</dbReference>
<dbReference type="KEGG" id="mif:Metin_0093"/>
<gene>
    <name evidence="1" type="ordered locus">Metin_0093</name>
</gene>
<dbReference type="InterPro" id="IPR009563">
    <property type="entry name" value="SSSCA1"/>
</dbReference>
<proteinExistence type="predicted"/>
<dbReference type="EMBL" id="CP002009">
    <property type="protein sequence ID" value="ADG12765.1"/>
    <property type="molecule type" value="Genomic_DNA"/>
</dbReference>
<sequence length="51" mass="5874">MGEDYIIYVVSNLLLKGYTMTEKFCPYCGSPLMRKEGKVFCPICEPMAFQQ</sequence>
<reference evidence="1" key="1">
    <citation type="submission" date="2010-04" db="EMBL/GenBank/DDBJ databases">
        <title>Complete sequence of Methanocaldococcus infernus ME.</title>
        <authorList>
            <consortium name="US DOE Joint Genome Institute"/>
            <person name="Lucas S."/>
            <person name="Copeland A."/>
            <person name="Lapidus A."/>
            <person name="Cheng J.-F."/>
            <person name="Bruce D."/>
            <person name="Goodwin L."/>
            <person name="Pitluck S."/>
            <person name="Munk A.C."/>
            <person name="Detter J.C."/>
            <person name="Han C."/>
            <person name="Tapia R."/>
            <person name="Land M."/>
            <person name="Hauser L."/>
            <person name="Kyrpides N."/>
            <person name="Mikhailova N."/>
            <person name="Sieprawska-Lupa M."/>
            <person name="Whitman W.B."/>
            <person name="Woyke T."/>
        </authorList>
    </citation>
    <scope>NUCLEOTIDE SEQUENCE [LARGE SCALE GENOMIC DNA]</scope>
    <source>
        <strain evidence="1">ME</strain>
    </source>
</reference>
<keyword evidence="2" id="KW-1185">Reference proteome</keyword>
<dbReference type="RefSeq" id="WP_013099511.1">
    <property type="nucleotide sequence ID" value="NC_014122.1"/>
</dbReference>
<dbReference type="STRING" id="573063.Metin_0093"/>
<evidence type="ECO:0000313" key="1">
    <source>
        <dbReference type="EMBL" id="ADG12765.1"/>
    </source>
</evidence>
<dbReference type="AlphaFoldDB" id="D5VQB2"/>
<protein>
    <submittedName>
        <fullName evidence="1">Sjogrens syndrome scleroderma autoantigen 1</fullName>
    </submittedName>
</protein>
<dbReference type="eggNOG" id="arCOG00578">
    <property type="taxonomic scope" value="Archaea"/>
</dbReference>
<dbReference type="Proteomes" id="UP000002061">
    <property type="component" value="Chromosome"/>
</dbReference>
<dbReference type="HOGENOM" id="CLU_3094102_0_0_2"/>
<accession>D5VQB2</accession>
<name>D5VQB2_METIM</name>
<dbReference type="GeneID" id="32159798"/>
<dbReference type="OrthoDB" id="26305at2157"/>
<evidence type="ECO:0000313" key="2">
    <source>
        <dbReference type="Proteomes" id="UP000002061"/>
    </source>
</evidence>
<organism evidence="1 2">
    <name type="scientific">Methanocaldococcus infernus (strain DSM 11812 / JCM 15783 / ME)</name>
    <dbReference type="NCBI Taxonomy" id="573063"/>
    <lineage>
        <taxon>Archaea</taxon>
        <taxon>Methanobacteriati</taxon>
        <taxon>Methanobacteriota</taxon>
        <taxon>Methanomada group</taxon>
        <taxon>Methanococci</taxon>
        <taxon>Methanococcales</taxon>
        <taxon>Methanocaldococcaceae</taxon>
        <taxon>Methanocaldococcus</taxon>
    </lineage>
</organism>